<proteinExistence type="predicted"/>
<dbReference type="PANTHER" id="PTHR28064">
    <property type="entry name" value="INNER KINETOCHORE SUBUNIT NKP2"/>
    <property type="match status" value="1"/>
</dbReference>
<sequence>MKEKDLLASFLVGNELHDSVTFTKFTSYFPSAHRSNPELKDLYRAYTNTRHQVRTRVRRNIEVEARRNPFHTALEQQEQQRSQHDHQQQQDSEAMTLEGFDELEPEGIDTHMDIEDVDKHLTLDQAIQELALAEKTFKKVIEQMERDCNTIAQEFQE</sequence>
<name>A0AAD4HB77_9FUNG</name>
<dbReference type="Pfam" id="PF09447">
    <property type="entry name" value="Cnl2_NKP2"/>
    <property type="match status" value="1"/>
</dbReference>
<keyword evidence="3" id="KW-1185">Reference proteome</keyword>
<organism evidence="2 3">
    <name type="scientific">Linnemannia exigua</name>
    <dbReference type="NCBI Taxonomy" id="604196"/>
    <lineage>
        <taxon>Eukaryota</taxon>
        <taxon>Fungi</taxon>
        <taxon>Fungi incertae sedis</taxon>
        <taxon>Mucoromycota</taxon>
        <taxon>Mortierellomycotina</taxon>
        <taxon>Mortierellomycetes</taxon>
        <taxon>Mortierellales</taxon>
        <taxon>Mortierellaceae</taxon>
        <taxon>Linnemannia</taxon>
    </lineage>
</organism>
<comment type="caution">
    <text evidence="2">The sequence shown here is derived from an EMBL/GenBank/DDBJ whole genome shotgun (WGS) entry which is preliminary data.</text>
</comment>
<dbReference type="Proteomes" id="UP001194580">
    <property type="component" value="Unassembled WGS sequence"/>
</dbReference>
<gene>
    <name evidence="2" type="ORF">BGZ95_011529</name>
</gene>
<dbReference type="EMBL" id="JAAAIL010000088">
    <property type="protein sequence ID" value="KAG0280020.1"/>
    <property type="molecule type" value="Genomic_DNA"/>
</dbReference>
<evidence type="ECO:0000313" key="3">
    <source>
        <dbReference type="Proteomes" id="UP001194580"/>
    </source>
</evidence>
<dbReference type="GO" id="GO:0007059">
    <property type="term" value="P:chromosome segregation"/>
    <property type="evidence" value="ECO:0007669"/>
    <property type="project" value="TreeGrafter"/>
</dbReference>
<dbReference type="GO" id="GO:0031511">
    <property type="term" value="C:Mis6-Sim4 complex"/>
    <property type="evidence" value="ECO:0007669"/>
    <property type="project" value="TreeGrafter"/>
</dbReference>
<dbReference type="AlphaFoldDB" id="A0AAD4HB77"/>
<accession>A0AAD4HB77</accession>
<reference evidence="2" key="1">
    <citation type="journal article" date="2020" name="Fungal Divers.">
        <title>Resolving the Mortierellaceae phylogeny through synthesis of multi-gene phylogenetics and phylogenomics.</title>
        <authorList>
            <person name="Vandepol N."/>
            <person name="Liber J."/>
            <person name="Desiro A."/>
            <person name="Na H."/>
            <person name="Kennedy M."/>
            <person name="Barry K."/>
            <person name="Grigoriev I.V."/>
            <person name="Miller A.N."/>
            <person name="O'Donnell K."/>
            <person name="Stajich J.E."/>
            <person name="Bonito G."/>
        </authorList>
    </citation>
    <scope>NUCLEOTIDE SEQUENCE</scope>
    <source>
        <strain evidence="2">NRRL 28262</strain>
    </source>
</reference>
<dbReference type="PANTHER" id="PTHR28064:SF1">
    <property type="entry name" value="INNER KINETOCHORE SUBUNIT NKP2"/>
    <property type="match status" value="1"/>
</dbReference>
<feature type="region of interest" description="Disordered" evidence="1">
    <location>
        <begin position="60"/>
        <end position="97"/>
    </location>
</feature>
<evidence type="ECO:0000256" key="1">
    <source>
        <dbReference type="SAM" id="MobiDB-lite"/>
    </source>
</evidence>
<evidence type="ECO:0000313" key="2">
    <source>
        <dbReference type="EMBL" id="KAG0280020.1"/>
    </source>
</evidence>
<protein>
    <submittedName>
        <fullName evidence="2">Uncharacterized protein</fullName>
    </submittedName>
</protein>
<dbReference type="InterPro" id="IPR018565">
    <property type="entry name" value="Nkp2/Cnl2"/>
</dbReference>